<gene>
    <name evidence="1" type="ORF">CM240_0268</name>
</gene>
<name>W6RT62_9CLOT</name>
<sequence>MKNISLNTECNIQIRGNDNVILSDNTTKKFSKDIDSINLKSQKNAVAMSIKYSNSNVYGILSYPIYNLLF</sequence>
<dbReference type="PATRIC" id="fig|1216932.3.peg.250"/>
<organism evidence="1 2">
    <name type="scientific">Clostridium bornimense</name>
    <dbReference type="NCBI Taxonomy" id="1216932"/>
    <lineage>
        <taxon>Bacteria</taxon>
        <taxon>Bacillati</taxon>
        <taxon>Bacillota</taxon>
        <taxon>Clostridia</taxon>
        <taxon>Eubacteriales</taxon>
        <taxon>Clostridiaceae</taxon>
        <taxon>Clostridium</taxon>
    </lineage>
</organism>
<keyword evidence="2" id="KW-1185">Reference proteome</keyword>
<dbReference type="EMBL" id="HG917868">
    <property type="protein sequence ID" value="CDM67438.1"/>
    <property type="molecule type" value="Genomic_DNA"/>
</dbReference>
<proteinExistence type="predicted"/>
<protein>
    <submittedName>
        <fullName evidence="1">Uncharacterized protein</fullName>
    </submittedName>
</protein>
<evidence type="ECO:0000313" key="1">
    <source>
        <dbReference type="EMBL" id="CDM67438.1"/>
    </source>
</evidence>
<evidence type="ECO:0000313" key="2">
    <source>
        <dbReference type="Proteomes" id="UP000019426"/>
    </source>
</evidence>
<dbReference type="Proteomes" id="UP000019426">
    <property type="component" value="Chromosome M2/40_rep1"/>
</dbReference>
<dbReference type="HOGENOM" id="CLU_2750596_0_0_9"/>
<dbReference type="KEGG" id="clt:CM240_0268"/>
<dbReference type="AlphaFoldDB" id="W6RT62"/>
<reference evidence="1 2" key="1">
    <citation type="submission" date="2013-11" db="EMBL/GenBank/DDBJ databases">
        <title>Complete genome sequence of Clostridum sp. M2/40.</title>
        <authorList>
            <person name="Wibberg D."/>
            <person name="Puehler A."/>
            <person name="Schlueter A."/>
        </authorList>
    </citation>
    <scope>NUCLEOTIDE SEQUENCE [LARGE SCALE GENOMIC DNA]</scope>
    <source>
        <strain evidence="2">M2/40</strain>
    </source>
</reference>
<accession>W6RT62</accession>